<dbReference type="InterPro" id="IPR042097">
    <property type="entry name" value="Aminopeptidase_N-like_N_sf"/>
</dbReference>
<dbReference type="AlphaFoldDB" id="A0A914DT46"/>
<dbReference type="SUPFAM" id="SSF63737">
    <property type="entry name" value="Leukotriene A4 hydrolase N-terminal domain"/>
    <property type="match status" value="1"/>
</dbReference>
<dbReference type="Gene3D" id="2.60.40.1730">
    <property type="entry name" value="tricorn interacting facor f3 domain"/>
    <property type="match status" value="1"/>
</dbReference>
<evidence type="ECO:0000259" key="1">
    <source>
        <dbReference type="Pfam" id="PF17900"/>
    </source>
</evidence>
<dbReference type="InterPro" id="IPR045357">
    <property type="entry name" value="Aminopeptidase_N-like_N"/>
</dbReference>
<dbReference type="InterPro" id="IPR050344">
    <property type="entry name" value="Peptidase_M1_aminopeptidases"/>
</dbReference>
<dbReference type="GO" id="GO:0005615">
    <property type="term" value="C:extracellular space"/>
    <property type="evidence" value="ECO:0007669"/>
    <property type="project" value="TreeGrafter"/>
</dbReference>
<evidence type="ECO:0000313" key="2">
    <source>
        <dbReference type="Proteomes" id="UP000887540"/>
    </source>
</evidence>
<reference evidence="3" key="1">
    <citation type="submission" date="2022-11" db="UniProtKB">
        <authorList>
            <consortium name="WormBaseParasite"/>
        </authorList>
    </citation>
    <scope>IDENTIFICATION</scope>
</reference>
<name>A0A914DT46_9BILA</name>
<dbReference type="SUPFAM" id="SSF55486">
    <property type="entry name" value="Metalloproteases ('zincins'), catalytic domain"/>
    <property type="match status" value="1"/>
</dbReference>
<dbReference type="PANTHER" id="PTHR11533">
    <property type="entry name" value="PROTEASE M1 ZINC METALLOPROTEASE"/>
    <property type="match status" value="1"/>
</dbReference>
<dbReference type="Gene3D" id="1.10.390.10">
    <property type="entry name" value="Neutral Protease Domain 2"/>
    <property type="match status" value="1"/>
</dbReference>
<organism evidence="2 3">
    <name type="scientific">Acrobeloides nanus</name>
    <dbReference type="NCBI Taxonomy" id="290746"/>
    <lineage>
        <taxon>Eukaryota</taxon>
        <taxon>Metazoa</taxon>
        <taxon>Ecdysozoa</taxon>
        <taxon>Nematoda</taxon>
        <taxon>Chromadorea</taxon>
        <taxon>Rhabditida</taxon>
        <taxon>Tylenchina</taxon>
        <taxon>Cephalobomorpha</taxon>
        <taxon>Cephaloboidea</taxon>
        <taxon>Cephalobidae</taxon>
        <taxon>Acrobeloides</taxon>
    </lineage>
</organism>
<dbReference type="PANTHER" id="PTHR11533:SF294">
    <property type="entry name" value="THYROTROPIN-RELEASING HORMONE-DEGRADING ECTOENZYME"/>
    <property type="match status" value="1"/>
</dbReference>
<accession>A0A914DT46</accession>
<dbReference type="WBParaSite" id="ACRNAN_scaffold3652.g15429.t1">
    <property type="protein sequence ID" value="ACRNAN_scaffold3652.g15429.t1"/>
    <property type="gene ID" value="ACRNAN_scaffold3652.g15429"/>
</dbReference>
<protein>
    <submittedName>
        <fullName evidence="3">Aminopeptidase N-like N-terminal domain-containing protein</fullName>
    </submittedName>
</protein>
<dbReference type="GO" id="GO:0005737">
    <property type="term" value="C:cytoplasm"/>
    <property type="evidence" value="ECO:0007669"/>
    <property type="project" value="TreeGrafter"/>
</dbReference>
<dbReference type="Pfam" id="PF17900">
    <property type="entry name" value="Peptidase_M1_N"/>
    <property type="match status" value="1"/>
</dbReference>
<dbReference type="InterPro" id="IPR027268">
    <property type="entry name" value="Peptidase_M4/M1_CTD_sf"/>
</dbReference>
<feature type="domain" description="Aminopeptidase N-like N-terminal" evidence="1">
    <location>
        <begin position="141"/>
        <end position="328"/>
    </location>
</feature>
<dbReference type="Proteomes" id="UP000887540">
    <property type="component" value="Unplaced"/>
</dbReference>
<keyword evidence="2" id="KW-1185">Reference proteome</keyword>
<proteinExistence type="predicted"/>
<sequence length="751" mass="84277">MPNEEGGFVSANATFASLRDDPVPFIVEENETIFLVATEATTSISSSIPSTTGSTLGTEVSEKLITTITHGTTNEAMDKFEGQGTEESNKIEDLSNPPICLLEELRYNKLDCQFASRTEDFNADWLNPSFSLPEVSSLIRPINYDLNITLANKHAPILYGSIRIFLEVINNTSSILLHADRQISDLDMEQITIKNCANGKTICIKSVTRLIDQKVVLLSLSEELSKGTFLLVQIANFETEIRSNPGLFQQIPSKWEKDRAWVLGSFFENVGAKNVFPSVDNHFNRASFHLCLQYPSSLNARGNMPEESKTSSGSVTTSCFTKTPATTTHQYAFILFDNMQILTSNSSSGIEIEVLVGKHLELTECQWIISEVNSGLQKMETLTGVPFPIPKLTVISSALDVDGMSSLGLILVKETWIEYPKYLLTHTILIRQLVHQWVSNVLMLCKGHDNPCFQDGLTTYLEWVINADLAMFNVSAHKRFIEAKQKLLLSYSSEKIPQDVGSSSITRDDCAERSALIFYMLEYNFGSLRNFLHKLVEKFAWGPCTSIENTAKELSEISNSPIAKEIFSSYMGSSSYPLIKAEIFTNGSLVITQESVQGNTELFTLPIELSNDQGETQRLVIGSTRLVTQFPSNFIILDAEQRLFARIIYNVENYRQLKDCYQSPTTCKISRESLKNAFNDLCFAFLVNRLDNSGTNVHAWYSLFENLGNLTSELGLRDCECCMKRQKDSAPKCKWIWRDKCSKLSLAPQKR</sequence>
<evidence type="ECO:0000313" key="3">
    <source>
        <dbReference type="WBParaSite" id="ACRNAN_scaffold3652.g15429.t1"/>
    </source>
</evidence>
<dbReference type="GO" id="GO:0016020">
    <property type="term" value="C:membrane"/>
    <property type="evidence" value="ECO:0007669"/>
    <property type="project" value="TreeGrafter"/>
</dbReference>